<comment type="caution">
    <text evidence="2">The sequence shown here is derived from an EMBL/GenBank/DDBJ whole genome shotgun (WGS) entry which is preliminary data.</text>
</comment>
<organism evidence="2 3">
    <name type="scientific">Candidatus Magasanikbacteria bacterium RIFOXYD2_FULL_41_14</name>
    <dbReference type="NCBI Taxonomy" id="1798709"/>
    <lineage>
        <taxon>Bacteria</taxon>
        <taxon>Candidatus Magasanikiibacteriota</taxon>
    </lineage>
</organism>
<name>A0A1F6PE94_9BACT</name>
<evidence type="ECO:0000259" key="1">
    <source>
        <dbReference type="Pfam" id="PF00814"/>
    </source>
</evidence>
<feature type="domain" description="Gcp-like" evidence="1">
    <location>
        <begin position="34"/>
        <end position="112"/>
    </location>
</feature>
<dbReference type="InterPro" id="IPR043129">
    <property type="entry name" value="ATPase_NBD"/>
</dbReference>
<dbReference type="STRING" id="1798709.A2538_01015"/>
<evidence type="ECO:0000313" key="2">
    <source>
        <dbReference type="EMBL" id="OGH94370.1"/>
    </source>
</evidence>
<gene>
    <name evidence="2" type="ORF">A2538_01015</name>
</gene>
<sequence>MYLLVDNSDFEFTKLYIDLNNNWVQRDWVASCPLAVCIQEFLNEQNVSLKQLKGLGVVVGRGRFTATRVAVTVVNTLAYSLGLPVVTVSEIEKDNIIELITKTPVGQYASARYSGEAHIGTTKNKIRYDN</sequence>
<evidence type="ECO:0000313" key="3">
    <source>
        <dbReference type="Proteomes" id="UP000178254"/>
    </source>
</evidence>
<dbReference type="AlphaFoldDB" id="A0A1F6PE94"/>
<accession>A0A1F6PE94</accession>
<dbReference type="InterPro" id="IPR000905">
    <property type="entry name" value="Gcp-like_dom"/>
</dbReference>
<dbReference type="Pfam" id="PF00814">
    <property type="entry name" value="TsaD"/>
    <property type="match status" value="1"/>
</dbReference>
<reference evidence="2 3" key="1">
    <citation type="journal article" date="2016" name="Nat. Commun.">
        <title>Thousands of microbial genomes shed light on interconnected biogeochemical processes in an aquifer system.</title>
        <authorList>
            <person name="Anantharaman K."/>
            <person name="Brown C.T."/>
            <person name="Hug L.A."/>
            <person name="Sharon I."/>
            <person name="Castelle C.J."/>
            <person name="Probst A.J."/>
            <person name="Thomas B.C."/>
            <person name="Singh A."/>
            <person name="Wilkins M.J."/>
            <person name="Karaoz U."/>
            <person name="Brodie E.L."/>
            <person name="Williams K.H."/>
            <person name="Hubbard S.S."/>
            <person name="Banfield J.F."/>
        </authorList>
    </citation>
    <scope>NUCLEOTIDE SEQUENCE [LARGE SCALE GENOMIC DNA]</scope>
</reference>
<protein>
    <recommendedName>
        <fullName evidence="1">Gcp-like domain-containing protein</fullName>
    </recommendedName>
</protein>
<proteinExistence type="predicted"/>
<dbReference type="SUPFAM" id="SSF53067">
    <property type="entry name" value="Actin-like ATPase domain"/>
    <property type="match status" value="1"/>
</dbReference>
<dbReference type="EMBL" id="MFRE01000009">
    <property type="protein sequence ID" value="OGH94370.1"/>
    <property type="molecule type" value="Genomic_DNA"/>
</dbReference>
<dbReference type="Proteomes" id="UP000178254">
    <property type="component" value="Unassembled WGS sequence"/>
</dbReference>
<dbReference type="Gene3D" id="3.30.420.40">
    <property type="match status" value="1"/>
</dbReference>